<proteinExistence type="predicted"/>
<dbReference type="Proteomes" id="UP000603200">
    <property type="component" value="Unassembled WGS sequence"/>
</dbReference>
<evidence type="ECO:0000313" key="1">
    <source>
        <dbReference type="EMBL" id="GIE24343.1"/>
    </source>
</evidence>
<keyword evidence="2" id="KW-1185">Reference proteome</keyword>
<sequence length="148" mass="15644">MTNAHRTPGGFPAAGVTPVFTNTAEADHWLTTLQPLPLQAFTTLVRTPRPHVAVTDTPSEGARAVIFPGSSTLTGDLPAAEILSLSAINAIEILGGAAITDDRLIRTGDFIRPQWRNGRLILTVMPAVGGLLVPFETRNPTPCCADHA</sequence>
<evidence type="ECO:0000313" key="2">
    <source>
        <dbReference type="Proteomes" id="UP000603200"/>
    </source>
</evidence>
<comment type="caution">
    <text evidence="1">The sequence shown here is derived from an EMBL/GenBank/DDBJ whole genome shotgun (WGS) entry which is preliminary data.</text>
</comment>
<name>A0ABQ4A0J0_9ACTN</name>
<gene>
    <name evidence="1" type="ORF">Ahu01nite_074450</name>
</gene>
<accession>A0ABQ4A0J0</accession>
<protein>
    <submittedName>
        <fullName evidence="1">Uncharacterized protein</fullName>
    </submittedName>
</protein>
<dbReference type="RefSeq" id="WP_203841369.1">
    <property type="nucleotide sequence ID" value="NZ_BAAATV010000017.1"/>
</dbReference>
<dbReference type="EMBL" id="BOMN01000108">
    <property type="protein sequence ID" value="GIE24343.1"/>
    <property type="molecule type" value="Genomic_DNA"/>
</dbReference>
<organism evidence="1 2">
    <name type="scientific">Winogradskya humida</name>
    <dbReference type="NCBI Taxonomy" id="113566"/>
    <lineage>
        <taxon>Bacteria</taxon>
        <taxon>Bacillati</taxon>
        <taxon>Actinomycetota</taxon>
        <taxon>Actinomycetes</taxon>
        <taxon>Micromonosporales</taxon>
        <taxon>Micromonosporaceae</taxon>
        <taxon>Winogradskya</taxon>
    </lineage>
</organism>
<reference evidence="1 2" key="1">
    <citation type="submission" date="2021-01" db="EMBL/GenBank/DDBJ databases">
        <title>Whole genome shotgun sequence of Actinoplanes humidus NBRC 14915.</title>
        <authorList>
            <person name="Komaki H."/>
            <person name="Tamura T."/>
        </authorList>
    </citation>
    <scope>NUCLEOTIDE SEQUENCE [LARGE SCALE GENOMIC DNA]</scope>
    <source>
        <strain evidence="1 2">NBRC 14915</strain>
    </source>
</reference>